<dbReference type="SUPFAM" id="SSF51261">
    <property type="entry name" value="Duplicated hybrid motif"/>
    <property type="match status" value="1"/>
</dbReference>
<dbReference type="EMBL" id="CP071249">
    <property type="protein sequence ID" value="UUF05494.1"/>
    <property type="molecule type" value="Genomic_DNA"/>
</dbReference>
<protein>
    <submittedName>
        <fullName evidence="4">Peptidoglycan DD-metalloendopeptidase family protein</fullName>
    </submittedName>
</protein>
<dbReference type="Gene3D" id="2.20.230.10">
    <property type="entry name" value="Resuscitation-promoting factor rpfb"/>
    <property type="match status" value="1"/>
</dbReference>
<dbReference type="AlphaFoldDB" id="A0A9Q9CM59"/>
<evidence type="ECO:0000313" key="4">
    <source>
        <dbReference type="EMBL" id="UUF09054.1"/>
    </source>
</evidence>
<feature type="domain" description="G5" evidence="2">
    <location>
        <begin position="261"/>
        <end position="341"/>
    </location>
</feature>
<dbReference type="Proteomes" id="UP001058016">
    <property type="component" value="Chromosome"/>
</dbReference>
<proteinExistence type="predicted"/>
<evidence type="ECO:0000313" key="6">
    <source>
        <dbReference type="Proteomes" id="UP001058072"/>
    </source>
</evidence>
<dbReference type="Gene3D" id="2.70.70.10">
    <property type="entry name" value="Glucose Permease (Domain IIA)"/>
    <property type="match status" value="1"/>
</dbReference>
<gene>
    <name evidence="3" type="ORF">J0J69_10535</name>
    <name evidence="4" type="ORF">J0J70_03350</name>
</gene>
<dbReference type="EMBL" id="CP071250">
    <property type="protein sequence ID" value="UUF09054.1"/>
    <property type="molecule type" value="Genomic_DNA"/>
</dbReference>
<reference evidence="4 5" key="1">
    <citation type="submission" date="2021-03" db="EMBL/GenBank/DDBJ databases">
        <title>Comparative Genomics and Metabolomics in the genus Turicibacter.</title>
        <authorList>
            <person name="Maki J."/>
            <person name="Looft T."/>
        </authorList>
    </citation>
    <scope>NUCLEOTIDE SEQUENCE</scope>
    <source>
        <strain evidence="4">ISU324</strain>
        <strain evidence="3 5">MMM721</strain>
    </source>
</reference>
<dbReference type="PANTHER" id="PTHR21666:SF270">
    <property type="entry name" value="MUREIN HYDROLASE ACTIVATOR ENVC"/>
    <property type="match status" value="1"/>
</dbReference>
<keyword evidence="5" id="KW-1185">Reference proteome</keyword>
<dbReference type="InterPro" id="IPR050570">
    <property type="entry name" value="Cell_wall_metabolism_enzyme"/>
</dbReference>
<keyword evidence="1" id="KW-0732">Signal</keyword>
<dbReference type="PANTHER" id="PTHR21666">
    <property type="entry name" value="PEPTIDASE-RELATED"/>
    <property type="match status" value="1"/>
</dbReference>
<dbReference type="InterPro" id="IPR016047">
    <property type="entry name" value="M23ase_b-sheet_dom"/>
</dbReference>
<organism evidence="4 6">
    <name type="scientific">Turicibacter bilis</name>
    <dbReference type="NCBI Taxonomy" id="2735723"/>
    <lineage>
        <taxon>Bacteria</taxon>
        <taxon>Bacillati</taxon>
        <taxon>Bacillota</taxon>
        <taxon>Erysipelotrichia</taxon>
        <taxon>Erysipelotrichales</taxon>
        <taxon>Turicibacteraceae</taxon>
        <taxon>Turicibacter</taxon>
    </lineage>
</organism>
<dbReference type="Pfam" id="PF07501">
    <property type="entry name" value="G5"/>
    <property type="match status" value="1"/>
</dbReference>
<dbReference type="CDD" id="cd12797">
    <property type="entry name" value="M23_peptidase"/>
    <property type="match status" value="1"/>
</dbReference>
<dbReference type="InterPro" id="IPR011055">
    <property type="entry name" value="Dup_hybrid_motif"/>
</dbReference>
<evidence type="ECO:0000256" key="1">
    <source>
        <dbReference type="ARBA" id="ARBA00022729"/>
    </source>
</evidence>
<name>A0A9Q9CM59_9FIRM</name>
<dbReference type="SMART" id="SM01208">
    <property type="entry name" value="G5"/>
    <property type="match status" value="1"/>
</dbReference>
<evidence type="ECO:0000259" key="2">
    <source>
        <dbReference type="PROSITE" id="PS51109"/>
    </source>
</evidence>
<dbReference type="GO" id="GO:0004222">
    <property type="term" value="F:metalloendopeptidase activity"/>
    <property type="evidence" value="ECO:0007669"/>
    <property type="project" value="TreeGrafter"/>
</dbReference>
<dbReference type="RefSeq" id="WP_237252689.1">
    <property type="nucleotide sequence ID" value="NZ_CP071249.1"/>
</dbReference>
<evidence type="ECO:0000313" key="5">
    <source>
        <dbReference type="Proteomes" id="UP001058016"/>
    </source>
</evidence>
<dbReference type="Proteomes" id="UP001058072">
    <property type="component" value="Chromosome"/>
</dbReference>
<dbReference type="PROSITE" id="PS51109">
    <property type="entry name" value="G5"/>
    <property type="match status" value="1"/>
</dbReference>
<sequence>MKKKIVGVLIATMMLTGNHQKVAEASPLATQNVVYRVYIDDEVVGLITDKEEYEEFVVQQKKELSKQYPEQVVIKSPTNVRLEEEVTLLPLTTIDNQAVLKTVAKKANFQASAYKISIDESTFVVQDANVVSNTLLELMAYYTGEEDIQKIMDIENPIEPLMESGSQYIGAKVVEAVKVDTAYANPDEILTPEETRRMVLYGEAKPKETVIFDEDSSLWYIANDHGMTEEELILLNPQVKGLKWSELLGMELDVTPLNPMITVETEKEKVDISTIAYETEYIDDDTMVKGQTKIQQEGQNGESLKRTKIVYENGSQASLEVVEEKQLSEPVNKVVVRGTKVVSGVGNGSWVWPTTNRSVTCGYLCYSGHYAIDIQAYIGQPVYAADNGVVVSAGYSGAYGYNILINHKNGYYTRYAHLNSLSVSAGDTVQGGQTIGEAGNTGNSTGPHLHFEIRTNTGSQPSYAPNPLDFY</sequence>
<dbReference type="Pfam" id="PF01551">
    <property type="entry name" value="Peptidase_M23"/>
    <property type="match status" value="1"/>
</dbReference>
<accession>A0A9Q9CM59</accession>
<evidence type="ECO:0000313" key="3">
    <source>
        <dbReference type="EMBL" id="UUF05494.1"/>
    </source>
</evidence>
<dbReference type="InterPro" id="IPR011098">
    <property type="entry name" value="G5_dom"/>
</dbReference>